<evidence type="ECO:0000256" key="9">
    <source>
        <dbReference type="ARBA" id="ARBA00023242"/>
    </source>
</evidence>
<dbReference type="GeneID" id="13927021"/>
<accession>J7RTI5</accession>
<name>J7RTI5_NAUDC</name>
<keyword evidence="7 10" id="KW-0175">Coiled coil</keyword>
<dbReference type="eggNOG" id="ENOG502RYX7">
    <property type="taxonomic scope" value="Eukaryota"/>
</dbReference>
<feature type="compositionally biased region" description="Polar residues" evidence="11">
    <location>
        <begin position="389"/>
        <end position="400"/>
    </location>
</feature>
<evidence type="ECO:0000256" key="5">
    <source>
        <dbReference type="ARBA" id="ARBA00019821"/>
    </source>
</evidence>
<organism evidence="12 13">
    <name type="scientific">Naumovozyma dairenensis (strain ATCC 10597 / BCRC 20456 / CBS 421 / NBRC 0211 / NRRL Y-12639)</name>
    <name type="common">Saccharomyces dairenensis</name>
    <dbReference type="NCBI Taxonomy" id="1071378"/>
    <lineage>
        <taxon>Eukaryota</taxon>
        <taxon>Fungi</taxon>
        <taxon>Dikarya</taxon>
        <taxon>Ascomycota</taxon>
        <taxon>Saccharomycotina</taxon>
        <taxon>Saccharomycetes</taxon>
        <taxon>Saccharomycetales</taxon>
        <taxon>Saccharomycetaceae</taxon>
        <taxon>Naumovozyma</taxon>
    </lineage>
</organism>
<dbReference type="InterPro" id="IPR021611">
    <property type="entry name" value="Spc42"/>
</dbReference>
<dbReference type="OMA" id="HIYPAND"/>
<evidence type="ECO:0000256" key="1">
    <source>
        <dbReference type="ARBA" id="ARBA00003620"/>
    </source>
</evidence>
<evidence type="ECO:0000313" key="13">
    <source>
        <dbReference type="Proteomes" id="UP000000689"/>
    </source>
</evidence>
<dbReference type="GO" id="GO:0005634">
    <property type="term" value="C:nucleus"/>
    <property type="evidence" value="ECO:0007669"/>
    <property type="project" value="UniProtKB-SubCell"/>
</dbReference>
<dbReference type="GO" id="GO:0005816">
    <property type="term" value="C:spindle pole body"/>
    <property type="evidence" value="ECO:0007669"/>
    <property type="project" value="UniProtKB-SubCell"/>
</dbReference>
<feature type="compositionally biased region" description="Polar residues" evidence="11">
    <location>
        <begin position="220"/>
        <end position="231"/>
    </location>
</feature>
<feature type="coiled-coil region" evidence="10">
    <location>
        <begin position="259"/>
        <end position="303"/>
    </location>
</feature>
<feature type="region of interest" description="Disordered" evidence="11">
    <location>
        <begin position="154"/>
        <end position="189"/>
    </location>
</feature>
<dbReference type="KEGG" id="ndi:NDAI_0G05690"/>
<evidence type="ECO:0000256" key="11">
    <source>
        <dbReference type="SAM" id="MobiDB-lite"/>
    </source>
</evidence>
<dbReference type="Pfam" id="PF11544">
    <property type="entry name" value="Spc42p"/>
    <property type="match status" value="1"/>
</dbReference>
<evidence type="ECO:0000313" key="12">
    <source>
        <dbReference type="EMBL" id="CCK73552.1"/>
    </source>
</evidence>
<dbReference type="EMBL" id="HE580273">
    <property type="protein sequence ID" value="CCK73552.1"/>
    <property type="molecule type" value="Genomic_DNA"/>
</dbReference>
<comment type="similarity">
    <text evidence="4">Belongs to the SPC42 family.</text>
</comment>
<comment type="subcellular location">
    <subcellularLocation>
        <location evidence="3">Cytoplasm</location>
        <location evidence="3">Cytoskeleton</location>
        <location evidence="3">Microtubule organizing center</location>
        <location evidence="3">Spindle pole body</location>
    </subcellularLocation>
    <subcellularLocation>
        <location evidence="2">Nucleus</location>
    </subcellularLocation>
</comment>
<dbReference type="OrthoDB" id="4061426at2759"/>
<keyword evidence="13" id="KW-1185">Reference proteome</keyword>
<proteinExistence type="inferred from homology"/>
<evidence type="ECO:0000256" key="10">
    <source>
        <dbReference type="SAM" id="Coils"/>
    </source>
</evidence>
<dbReference type="AlphaFoldDB" id="J7RTI5"/>
<reference evidence="12 13" key="1">
    <citation type="journal article" date="2011" name="Proc. Natl. Acad. Sci. U.S.A.">
        <title>Evolutionary erosion of yeast sex chromosomes by mating-type switching accidents.</title>
        <authorList>
            <person name="Gordon J.L."/>
            <person name="Armisen D."/>
            <person name="Proux-Wera E."/>
            <person name="Oheigeartaigh S.S."/>
            <person name="Byrne K.P."/>
            <person name="Wolfe K.H."/>
        </authorList>
    </citation>
    <scope>NUCLEOTIDE SEQUENCE [LARGE SCALE GENOMIC DNA]</scope>
    <source>
        <strain evidence="13">ATCC 10597 / BCRC 20456 / CBS 421 / NBRC 0211 / NRRL Y-12639</strain>
    </source>
</reference>
<dbReference type="RefSeq" id="XP_003980228.1">
    <property type="nucleotide sequence ID" value="XM_003980179.1"/>
</dbReference>
<dbReference type="STRING" id="1071378.J7RTI5"/>
<evidence type="ECO:0000256" key="4">
    <source>
        <dbReference type="ARBA" id="ARBA00006867"/>
    </source>
</evidence>
<feature type="region of interest" description="Disordered" evidence="11">
    <location>
        <begin position="338"/>
        <end position="408"/>
    </location>
</feature>
<feature type="region of interest" description="Disordered" evidence="11">
    <location>
        <begin position="220"/>
        <end position="252"/>
    </location>
</feature>
<keyword evidence="9" id="KW-0539">Nucleus</keyword>
<dbReference type="Proteomes" id="UP000000689">
    <property type="component" value="Chromosome 7"/>
</dbReference>
<feature type="compositionally biased region" description="Polar residues" evidence="11">
    <location>
        <begin position="241"/>
        <end position="252"/>
    </location>
</feature>
<protein>
    <recommendedName>
        <fullName evidence="5">Spindle pole body component SPC42</fullName>
    </recommendedName>
</protein>
<evidence type="ECO:0000256" key="6">
    <source>
        <dbReference type="ARBA" id="ARBA00022490"/>
    </source>
</evidence>
<dbReference type="HOGENOM" id="CLU_056211_0_0_1"/>
<feature type="coiled-coil region" evidence="10">
    <location>
        <begin position="84"/>
        <end position="153"/>
    </location>
</feature>
<evidence type="ECO:0000256" key="2">
    <source>
        <dbReference type="ARBA" id="ARBA00004123"/>
    </source>
</evidence>
<feature type="compositionally biased region" description="Basic and acidic residues" evidence="11">
    <location>
        <begin position="374"/>
        <end position="388"/>
    </location>
</feature>
<gene>
    <name evidence="12" type="primary">NDAI0G05690</name>
    <name evidence="12" type="ordered locus">NDAI_0G05690</name>
</gene>
<evidence type="ECO:0000256" key="3">
    <source>
        <dbReference type="ARBA" id="ARBA00004317"/>
    </source>
</evidence>
<evidence type="ECO:0000256" key="8">
    <source>
        <dbReference type="ARBA" id="ARBA00023212"/>
    </source>
</evidence>
<sequence>MPISPSPKRYTSFTHNINNDNNVRYNPDHQGLYGDRRHYSDIYPPRSRGGIGLGRSDANRIIEPKSYQDDILLPEEVKLSSRRFDELIKQNKDLKMELNRKNDEIDKWTILSSSLKTKLIKYTRLHEQDLLKIQSLNDEIQSLTAQFKLDRNDKNILTTPHLPPPSQEEDPLEKNVRNDDDDDEEIAESDRNEKLLRKIELLTDIIYKNQLKDRLEAATHSETVNDSNSHNAAPKDELLKPQQSQSQNKQYYPTEETILSQESFELKTLEEQIEKIKHRLSIKQENEQRKISLNKELRDLMLKLEPNSTIPASNMAHIYPANDLTRSCSSVEEISSLASTPTSLGSVEPKHHPRANRGHINGNNIKRKPSTRVEPPKDEYETPIRDKNSNFSPTKINNGDVTIDDMSL</sequence>
<keyword evidence="6" id="KW-0963">Cytoplasm</keyword>
<comment type="function">
    <text evidence="1">Forms a polymeric layer at the periphery of the spindle pole body (SPB) central plaque which has an essential function during SPB duplication and may facilitate attachment of the SPB to the nuclear membrane.</text>
</comment>
<keyword evidence="8" id="KW-0206">Cytoskeleton</keyword>
<evidence type="ECO:0000256" key="7">
    <source>
        <dbReference type="ARBA" id="ARBA00023054"/>
    </source>
</evidence>